<keyword evidence="6" id="KW-1185">Reference proteome</keyword>
<dbReference type="EMBL" id="CM007896">
    <property type="protein sequence ID" value="OTG21603.1"/>
    <property type="molecule type" value="Genomic_DNA"/>
</dbReference>
<accession>A0A251UEY8</accession>
<protein>
    <submittedName>
        <fullName evidence="4">Phytochrome, GAF-like domain superfamily, PAS domain superfamily</fullName>
    </submittedName>
    <submittedName>
        <fullName evidence="5">Putative phytochrome, GAF domain-like protein</fullName>
    </submittedName>
</protein>
<dbReference type="InterPro" id="IPR035965">
    <property type="entry name" value="PAS-like_dom_sf"/>
</dbReference>
<dbReference type="InterPro" id="IPR016132">
    <property type="entry name" value="Phyto_chromo_attachment"/>
</dbReference>
<dbReference type="InterPro" id="IPR029016">
    <property type="entry name" value="GAF-like_dom_sf"/>
</dbReference>
<dbReference type="Proteomes" id="UP000215914">
    <property type="component" value="Chromosome 7"/>
</dbReference>
<evidence type="ECO:0000256" key="2">
    <source>
        <dbReference type="ARBA" id="ARBA00023170"/>
    </source>
</evidence>
<evidence type="ECO:0000313" key="6">
    <source>
        <dbReference type="Proteomes" id="UP000215914"/>
    </source>
</evidence>
<dbReference type="Pfam" id="PF08446">
    <property type="entry name" value="PAS_2"/>
    <property type="match status" value="1"/>
</dbReference>
<evidence type="ECO:0000313" key="4">
    <source>
        <dbReference type="EMBL" id="KAF5800414.1"/>
    </source>
</evidence>
<reference evidence="5" key="2">
    <citation type="submission" date="2017-02" db="EMBL/GenBank/DDBJ databases">
        <title>Sunflower complete genome.</title>
        <authorList>
            <person name="Langlade N."/>
            <person name="Munos S."/>
        </authorList>
    </citation>
    <scope>NUCLEOTIDE SEQUENCE [LARGE SCALE GENOMIC DNA]</scope>
    <source>
        <tissue evidence="5">Leaves</tissue>
    </source>
</reference>
<dbReference type="PROSITE" id="PS50046">
    <property type="entry name" value="PHYTOCHROME_2"/>
    <property type="match status" value="1"/>
</dbReference>
<name>A0A251UEY8_HELAN</name>
<dbReference type="Gene3D" id="3.30.450.20">
    <property type="entry name" value="PAS domain"/>
    <property type="match status" value="1"/>
</dbReference>
<evidence type="ECO:0000256" key="1">
    <source>
        <dbReference type="ARBA" id="ARBA00008235"/>
    </source>
</evidence>
<dbReference type="SUPFAM" id="SSF55785">
    <property type="entry name" value="PYP-like sensor domain (PAS domain)"/>
    <property type="match status" value="1"/>
</dbReference>
<reference evidence="4 6" key="1">
    <citation type="journal article" date="2017" name="Nature">
        <title>The sunflower genome provides insights into oil metabolism, flowering and Asterid evolution.</title>
        <authorList>
            <person name="Badouin H."/>
            <person name="Gouzy J."/>
            <person name="Grassa C.J."/>
            <person name="Murat F."/>
            <person name="Staton S.E."/>
            <person name="Cottret L."/>
            <person name="Lelandais-Briere C."/>
            <person name="Owens G.L."/>
            <person name="Carrere S."/>
            <person name="Mayjonade B."/>
            <person name="Legrand L."/>
            <person name="Gill N."/>
            <person name="Kane N.C."/>
            <person name="Bowers J.E."/>
            <person name="Hubner S."/>
            <person name="Bellec A."/>
            <person name="Berard A."/>
            <person name="Berges H."/>
            <person name="Blanchet N."/>
            <person name="Boniface M.C."/>
            <person name="Brunel D."/>
            <person name="Catrice O."/>
            <person name="Chaidir N."/>
            <person name="Claudel C."/>
            <person name="Donnadieu C."/>
            <person name="Faraut T."/>
            <person name="Fievet G."/>
            <person name="Helmstetter N."/>
            <person name="King M."/>
            <person name="Knapp S.J."/>
            <person name="Lai Z."/>
            <person name="Le Paslier M.C."/>
            <person name="Lippi Y."/>
            <person name="Lorenzon L."/>
            <person name="Mandel J.R."/>
            <person name="Marage G."/>
            <person name="Marchand G."/>
            <person name="Marquand E."/>
            <person name="Bret-Mestries E."/>
            <person name="Morien E."/>
            <person name="Nambeesan S."/>
            <person name="Nguyen T."/>
            <person name="Pegot-Espagnet P."/>
            <person name="Pouilly N."/>
            <person name="Raftis F."/>
            <person name="Sallet E."/>
            <person name="Schiex T."/>
            <person name="Thomas J."/>
            <person name="Vandecasteele C."/>
            <person name="Vares D."/>
            <person name="Vear F."/>
            <person name="Vautrin S."/>
            <person name="Crespi M."/>
            <person name="Mangin B."/>
            <person name="Burke J.M."/>
            <person name="Salse J."/>
            <person name="Munos S."/>
            <person name="Vincourt P."/>
            <person name="Rieseberg L.H."/>
            <person name="Langlade N.B."/>
        </authorList>
    </citation>
    <scope>NUCLEOTIDE SEQUENCE [LARGE SCALE GENOMIC DNA]</scope>
    <source>
        <strain evidence="6">cv. SF193</strain>
        <tissue evidence="4">Leaves</tissue>
    </source>
</reference>
<gene>
    <name evidence="5" type="ORF">HannXRQ_Chr07g0205931</name>
    <name evidence="4" type="ORF">HanXRQr2_Chr07g0315741</name>
</gene>
<dbReference type="PRINTS" id="PR01033">
    <property type="entry name" value="PHYTOCHROME"/>
</dbReference>
<keyword evidence="2" id="KW-0675">Receptor</keyword>
<dbReference type="OMA" id="HRVMAYR"/>
<dbReference type="GO" id="GO:0009584">
    <property type="term" value="P:detection of visible light"/>
    <property type="evidence" value="ECO:0007669"/>
    <property type="project" value="InterPro"/>
</dbReference>
<sequence length="237" mass="26603">MTQVLKSSRLEKKCLGDPGVCAQSIPGIEKQEVLTIGTEVRTLFTPSSSVLLERVFRAREITFLNPVWVHSKNSGRTFYAILHRTDVGIVIDLEPVRTEDPALSIFGAVQSQKLAVRAISNLQSLPGGDVKLLCDTVMRSVRELTSYDRIMVYKFHEDEHGEVVAGSKPSDLDLYLGLHYPVTDIPQALRFLFRQNRVRMIDDCRATPVRVIQDDALSVITRRLVTSHSLYATCVSF</sequence>
<dbReference type="PANTHER" id="PTHR47876:SF3">
    <property type="entry name" value="PHYTOCHROME 1"/>
    <property type="match status" value="1"/>
</dbReference>
<comment type="similarity">
    <text evidence="1">Belongs to the phytochrome family.</text>
</comment>
<dbReference type="InterPro" id="IPR013654">
    <property type="entry name" value="PAS_2"/>
</dbReference>
<dbReference type="Gramene" id="mRNA:HanXRQr2_Chr07g0315741">
    <property type="protein sequence ID" value="CDS:HanXRQr2_Chr07g0315741.1"/>
    <property type="gene ID" value="HanXRQr2_Chr07g0315741"/>
</dbReference>
<proteinExistence type="inferred from homology"/>
<evidence type="ECO:0000259" key="3">
    <source>
        <dbReference type="PROSITE" id="PS50046"/>
    </source>
</evidence>
<evidence type="ECO:0000313" key="5">
    <source>
        <dbReference type="EMBL" id="OTG21603.1"/>
    </source>
</evidence>
<dbReference type="InterPro" id="IPR001294">
    <property type="entry name" value="Phytochrome"/>
</dbReference>
<dbReference type="InParanoid" id="A0A251UEY8"/>
<organism evidence="5 6">
    <name type="scientific">Helianthus annuus</name>
    <name type="common">Common sunflower</name>
    <dbReference type="NCBI Taxonomy" id="4232"/>
    <lineage>
        <taxon>Eukaryota</taxon>
        <taxon>Viridiplantae</taxon>
        <taxon>Streptophyta</taxon>
        <taxon>Embryophyta</taxon>
        <taxon>Tracheophyta</taxon>
        <taxon>Spermatophyta</taxon>
        <taxon>Magnoliopsida</taxon>
        <taxon>eudicotyledons</taxon>
        <taxon>Gunneridae</taxon>
        <taxon>Pentapetalae</taxon>
        <taxon>asterids</taxon>
        <taxon>campanulids</taxon>
        <taxon>Asterales</taxon>
        <taxon>Asteraceae</taxon>
        <taxon>Asteroideae</taxon>
        <taxon>Heliantheae alliance</taxon>
        <taxon>Heliantheae</taxon>
        <taxon>Helianthus</taxon>
    </lineage>
</organism>
<dbReference type="Gene3D" id="3.30.450.40">
    <property type="match status" value="1"/>
</dbReference>
<reference evidence="4" key="3">
    <citation type="submission" date="2020-06" db="EMBL/GenBank/DDBJ databases">
        <title>Helianthus annuus Genome sequencing and assembly Release 2.</title>
        <authorList>
            <person name="Gouzy J."/>
            <person name="Langlade N."/>
            <person name="Munos S."/>
        </authorList>
    </citation>
    <scope>NUCLEOTIDE SEQUENCE</scope>
    <source>
        <tissue evidence="4">Leaves</tissue>
    </source>
</reference>
<feature type="domain" description="Phytochrome chromophore attachment site" evidence="3">
    <location>
        <begin position="129"/>
        <end position="220"/>
    </location>
</feature>
<dbReference type="SUPFAM" id="SSF55781">
    <property type="entry name" value="GAF domain-like"/>
    <property type="match status" value="1"/>
</dbReference>
<dbReference type="AlphaFoldDB" id="A0A251UEY8"/>
<dbReference type="EMBL" id="MNCJ02000322">
    <property type="protein sequence ID" value="KAF5800414.1"/>
    <property type="molecule type" value="Genomic_DNA"/>
</dbReference>
<dbReference type="PANTHER" id="PTHR47876">
    <property type="entry name" value="OS08G0260000 PROTEIN"/>
    <property type="match status" value="1"/>
</dbReference>
<dbReference type="GO" id="GO:0006355">
    <property type="term" value="P:regulation of DNA-templated transcription"/>
    <property type="evidence" value="ECO:0007669"/>
    <property type="project" value="InterPro"/>
</dbReference>